<dbReference type="RefSeq" id="WP_012402710.1">
    <property type="nucleotide sequence ID" value="NC_010623.1"/>
</dbReference>
<name>B2JL08_PARP8</name>
<accession>B2JL08</accession>
<keyword evidence="1" id="KW-0812">Transmembrane</keyword>
<feature type="transmembrane region" description="Helical" evidence="1">
    <location>
        <begin position="75"/>
        <end position="101"/>
    </location>
</feature>
<organism evidence="2 3">
    <name type="scientific">Paraburkholderia phymatum (strain DSM 17167 / CIP 108236 / LMG 21445 / STM815)</name>
    <name type="common">Burkholderia phymatum</name>
    <dbReference type="NCBI Taxonomy" id="391038"/>
    <lineage>
        <taxon>Bacteria</taxon>
        <taxon>Pseudomonadati</taxon>
        <taxon>Pseudomonadota</taxon>
        <taxon>Betaproteobacteria</taxon>
        <taxon>Burkholderiales</taxon>
        <taxon>Burkholderiaceae</taxon>
        <taxon>Paraburkholderia</taxon>
    </lineage>
</organism>
<keyword evidence="3" id="KW-1185">Reference proteome</keyword>
<reference evidence="3" key="1">
    <citation type="journal article" date="2014" name="Stand. Genomic Sci.">
        <title>Complete genome sequence of Burkholderia phymatum STM815(T), a broad host range and efficient nitrogen-fixing symbiont of Mimosa species.</title>
        <authorList>
            <person name="Moulin L."/>
            <person name="Klonowska A."/>
            <person name="Caroline B."/>
            <person name="Booth K."/>
            <person name="Vriezen J.A."/>
            <person name="Melkonian R."/>
            <person name="James E.K."/>
            <person name="Young J.P."/>
            <person name="Bena G."/>
            <person name="Hauser L."/>
            <person name="Land M."/>
            <person name="Kyrpides N."/>
            <person name="Bruce D."/>
            <person name="Chain P."/>
            <person name="Copeland A."/>
            <person name="Pitluck S."/>
            <person name="Woyke T."/>
            <person name="Lizotte-Waniewski M."/>
            <person name="Bristow J."/>
            <person name="Riley M."/>
        </authorList>
    </citation>
    <scope>NUCLEOTIDE SEQUENCE [LARGE SCALE GENOMIC DNA]</scope>
    <source>
        <strain evidence="3">DSM 17167 / CIP 108236 / LMG 21445 / STM815</strain>
    </source>
</reference>
<gene>
    <name evidence="2" type="ordered locus">Bphy_3383</name>
</gene>
<evidence type="ECO:0000256" key="1">
    <source>
        <dbReference type="SAM" id="Phobius"/>
    </source>
</evidence>
<protein>
    <submittedName>
        <fullName evidence="2">Lambda tail assembly I</fullName>
    </submittedName>
</protein>
<dbReference type="OrthoDB" id="5617695at2"/>
<sequence length="189" mass="19970">MLTVLFYGDLRRRFGRRYVLDVHSPREAILALCLQLDGLRRYFRDHATQNFLVRGYQDYDESDLDYPQSTGTLKVVPLVAGAGAWGKIIGGAALAVVGFVISPYSGGLGMALVSMGLSMALGGVAQMLAPRASGSATPEKADNQPSLAFDGAVNTTGQGGPVPLGYGRMIVGSQVISVGFSTNNEIVVN</sequence>
<dbReference type="KEGG" id="bph:Bphy_3383"/>
<feature type="transmembrane region" description="Helical" evidence="1">
    <location>
        <begin position="107"/>
        <end position="129"/>
    </location>
</feature>
<dbReference type="AlphaFoldDB" id="B2JL08"/>
<keyword evidence="1" id="KW-0472">Membrane</keyword>
<dbReference type="eggNOG" id="COG4723">
    <property type="taxonomic scope" value="Bacteria"/>
</dbReference>
<dbReference type="STRING" id="391038.Bphy_3383"/>
<dbReference type="EMBL" id="CP001044">
    <property type="protein sequence ID" value="ACC72537.1"/>
    <property type="molecule type" value="Genomic_DNA"/>
</dbReference>
<proteinExistence type="predicted"/>
<evidence type="ECO:0000313" key="3">
    <source>
        <dbReference type="Proteomes" id="UP000001192"/>
    </source>
</evidence>
<dbReference type="HOGENOM" id="CLU_099041_0_0_4"/>
<dbReference type="Proteomes" id="UP000001192">
    <property type="component" value="Chromosome 2"/>
</dbReference>
<evidence type="ECO:0000313" key="2">
    <source>
        <dbReference type="EMBL" id="ACC72537.1"/>
    </source>
</evidence>
<keyword evidence="1" id="KW-1133">Transmembrane helix</keyword>